<name>A0A0E3R0N4_METBA</name>
<dbReference type="InterPro" id="IPR022409">
    <property type="entry name" value="PKD/Chitinase_dom"/>
</dbReference>
<feature type="compositionally biased region" description="Low complexity" evidence="1">
    <location>
        <begin position="492"/>
        <end position="505"/>
    </location>
</feature>
<feature type="compositionally biased region" description="Polar residues" evidence="1">
    <location>
        <begin position="232"/>
        <end position="241"/>
    </location>
</feature>
<dbReference type="FunFam" id="2.60.40.10:FF:000270">
    <property type="entry name" value="Cell surface protein"/>
    <property type="match status" value="4"/>
</dbReference>
<feature type="transmembrane region" description="Helical" evidence="2">
    <location>
        <begin position="7"/>
        <end position="26"/>
    </location>
</feature>
<dbReference type="InterPro" id="IPR000601">
    <property type="entry name" value="PKD_dom"/>
</dbReference>
<evidence type="ECO:0000256" key="1">
    <source>
        <dbReference type="SAM" id="MobiDB-lite"/>
    </source>
</evidence>
<proteinExistence type="predicted"/>
<dbReference type="PATRIC" id="fig|1434106.5.peg.1812"/>
<dbReference type="PANTHER" id="PTHR36842">
    <property type="entry name" value="PROTEIN TOLB HOMOLOG"/>
    <property type="match status" value="1"/>
</dbReference>
<dbReference type="InterPro" id="IPR036365">
    <property type="entry name" value="PGBD-like_sf"/>
</dbReference>
<feature type="region of interest" description="Disordered" evidence="1">
    <location>
        <begin position="232"/>
        <end position="256"/>
    </location>
</feature>
<feature type="domain" description="PKD" evidence="3">
    <location>
        <begin position="376"/>
        <end position="460"/>
    </location>
</feature>
<feature type="region of interest" description="Disordered" evidence="1">
    <location>
        <begin position="632"/>
        <end position="662"/>
    </location>
</feature>
<protein>
    <submittedName>
        <fullName evidence="4">Cell surface protein</fullName>
    </submittedName>
</protein>
<feature type="compositionally biased region" description="Polar residues" evidence="1">
    <location>
        <begin position="648"/>
        <end position="662"/>
    </location>
</feature>
<feature type="compositionally biased region" description="Low complexity" evidence="1">
    <location>
        <begin position="467"/>
        <end position="480"/>
    </location>
</feature>
<dbReference type="KEGG" id="mbar:MSBR2_1412"/>
<feature type="region of interest" description="Disordered" evidence="1">
    <location>
        <begin position="349"/>
        <end position="369"/>
    </location>
</feature>
<dbReference type="Proteomes" id="UP000033079">
    <property type="component" value="Chromosome"/>
</dbReference>
<dbReference type="EMBL" id="CP009530">
    <property type="protein sequence ID" value="AKB57928.1"/>
    <property type="molecule type" value="Genomic_DNA"/>
</dbReference>
<accession>A0A0E3R0N4</accession>
<dbReference type="PROSITE" id="PS50093">
    <property type="entry name" value="PKD"/>
    <property type="match status" value="4"/>
</dbReference>
<reference evidence="4 5" key="1">
    <citation type="submission" date="2014-07" db="EMBL/GenBank/DDBJ databases">
        <title>Methanogenic archaea and the global carbon cycle.</title>
        <authorList>
            <person name="Henriksen J.R."/>
            <person name="Luke J."/>
            <person name="Reinhart S."/>
            <person name="Benedict M.N."/>
            <person name="Youngblut N.D."/>
            <person name="Metcalf M.E."/>
            <person name="Whitaker R.J."/>
            <person name="Metcalf W.W."/>
        </authorList>
    </citation>
    <scope>NUCLEOTIDE SEQUENCE [LARGE SCALE GENOMIC DNA]</scope>
    <source>
        <strain evidence="4 5">227</strain>
    </source>
</reference>
<dbReference type="PANTHER" id="PTHR36842:SF1">
    <property type="entry name" value="PROTEIN TOLB"/>
    <property type="match status" value="1"/>
</dbReference>
<feature type="region of interest" description="Disordered" evidence="1">
    <location>
        <begin position="458"/>
        <end position="506"/>
    </location>
</feature>
<organism evidence="4 5">
    <name type="scientific">Methanosarcina barkeri 227</name>
    <dbReference type="NCBI Taxonomy" id="1434106"/>
    <lineage>
        <taxon>Archaea</taxon>
        <taxon>Methanobacteriati</taxon>
        <taxon>Methanobacteriota</taxon>
        <taxon>Stenosarchaea group</taxon>
        <taxon>Methanomicrobia</taxon>
        <taxon>Methanosarcinales</taxon>
        <taxon>Methanosarcinaceae</taxon>
        <taxon>Methanosarcina</taxon>
    </lineage>
</organism>
<keyword evidence="2" id="KW-1133">Transmembrane helix</keyword>
<dbReference type="Gene3D" id="2.60.40.10">
    <property type="entry name" value="Immunoglobulins"/>
    <property type="match status" value="4"/>
</dbReference>
<dbReference type="InterPro" id="IPR035986">
    <property type="entry name" value="PKD_dom_sf"/>
</dbReference>
<dbReference type="HOGENOM" id="CLU_319495_0_0_2"/>
<evidence type="ECO:0000259" key="3">
    <source>
        <dbReference type="PROSITE" id="PS50093"/>
    </source>
</evidence>
<feature type="domain" description="PKD" evidence="3">
    <location>
        <begin position="150"/>
        <end position="233"/>
    </location>
</feature>
<evidence type="ECO:0000313" key="5">
    <source>
        <dbReference type="Proteomes" id="UP000033079"/>
    </source>
</evidence>
<gene>
    <name evidence="4" type="ORF">MSBR2_1412</name>
</gene>
<dbReference type="InterPro" id="IPR013783">
    <property type="entry name" value="Ig-like_fold"/>
</dbReference>
<keyword evidence="2" id="KW-0812">Transmembrane</keyword>
<dbReference type="AlphaFoldDB" id="A0A0E3R0N4"/>
<feature type="domain" description="PKD" evidence="3">
    <location>
        <begin position="37"/>
        <end position="120"/>
    </location>
</feature>
<dbReference type="Pfam" id="PF18911">
    <property type="entry name" value="PKD_4"/>
    <property type="match status" value="4"/>
</dbReference>
<dbReference type="SUPFAM" id="SSF47090">
    <property type="entry name" value="PGBD-like"/>
    <property type="match status" value="1"/>
</dbReference>
<sequence length="909" mass="99421">MKSEEHILIIILLMFSFIFCAATMPVKSAQSDVLKSPTADFFAFFTSGNAPHTTEFMDKSTGNPTDWYWEFGDGATSTKRDPVHTYQDPGSYTVILTATNDAGSDVVTKAGYIIVKGSTTNTESAKNTESVKDTETTENIESTENTVQEPVADFFAFSTSGNAPHTTEFMDKSTGNPTDWYWEFGDGATSTKRDPVHTYQDPGSYTVILTATNDAGSDEKTKTSYIVVKESATTTESTKNTESVKDTETTENIESTENTVQEPVADFFAFSTSGNAPHTTEFMDKSTGNPTDWYWEFGDGATSTKRDPVHTYQDPGSYTVILTATNDAGSDVVTKAGYIIVKGSTTNTESTTTTESVKDTETTENIESTENTVQEPVADFFAFFTSGNAPHTTEFMDKSTGNPTDWYWEFGDGATSTKRDPVHTYQDPGSYTVTLTATNDAGSDEKIKASYIVVKESATTTESTVNTAEKTVAKSSASSKESTKDIESTTNTAEKTVAKSSASSKESTKDTKISASKIVSLSYLQVAAETDPARSQGKTTPGATDSVKIVEAALVEEGYLDDTYAHDGAYGSATINAYKKWQESLGSPAKYCDGVPGKTDLTKLGNKYGFTVDASTVSDFYLYRSEEDTTKLNNADSNKETTPKYTKVTKSNQDSLLKPSSASKVDTSSKVYSEPDVRVVSAKLDSSREYIEVDYYLKSDFYSNSRTGTSFSIGYKFNNPQINRVFENEFVDINQPKGHYVAKIPYPGINFVDKEPMSGIIAKVTIYTHYTTAFGRDGNDHYRAKGITLSTAPTGKPYVSDPHVVDRFDVAKGFVISKATGIGIALYSKIPNVKKLGILLTVFGEYKDIDEKFGLNTAPPDLSVGQIIQTTTWFDDDNGYENIKMWQNQEAFDNHLTPIYDANISWPVP</sequence>
<keyword evidence="2" id="KW-0472">Membrane</keyword>
<dbReference type="SMART" id="SM00089">
    <property type="entry name" value="PKD"/>
    <property type="match status" value="4"/>
</dbReference>
<dbReference type="SUPFAM" id="SSF49299">
    <property type="entry name" value="PKD domain"/>
    <property type="match status" value="4"/>
</dbReference>
<evidence type="ECO:0000256" key="2">
    <source>
        <dbReference type="SAM" id="Phobius"/>
    </source>
</evidence>
<dbReference type="CDD" id="cd00146">
    <property type="entry name" value="PKD"/>
    <property type="match status" value="4"/>
</dbReference>
<evidence type="ECO:0000313" key="4">
    <source>
        <dbReference type="EMBL" id="AKB57928.1"/>
    </source>
</evidence>
<feature type="domain" description="PKD" evidence="3">
    <location>
        <begin position="263"/>
        <end position="346"/>
    </location>
</feature>
<dbReference type="GeneID" id="25418943"/>
<dbReference type="RefSeq" id="WP_052725752.1">
    <property type="nucleotide sequence ID" value="NZ_CP009530.1"/>
</dbReference>